<dbReference type="Pfam" id="PF01514">
    <property type="entry name" value="YscJ_FliF"/>
    <property type="match status" value="1"/>
</dbReference>
<dbReference type="GO" id="GO:0071973">
    <property type="term" value="P:bacterial-type flagellum-dependent cell motility"/>
    <property type="evidence" value="ECO:0007669"/>
    <property type="project" value="InterPro"/>
</dbReference>
<feature type="transmembrane region" description="Helical" evidence="10">
    <location>
        <begin position="422"/>
        <end position="443"/>
    </location>
</feature>
<accession>A0A4Z0D4M0</accession>
<evidence type="ECO:0000256" key="3">
    <source>
        <dbReference type="ARBA" id="ARBA00007971"/>
    </source>
</evidence>
<evidence type="ECO:0000256" key="4">
    <source>
        <dbReference type="ARBA" id="ARBA00022475"/>
    </source>
</evidence>
<dbReference type="Pfam" id="PF08345">
    <property type="entry name" value="YscJ_FliF_C"/>
    <property type="match status" value="1"/>
</dbReference>
<dbReference type="GO" id="GO:0009431">
    <property type="term" value="C:bacterial-type flagellum basal body, MS ring"/>
    <property type="evidence" value="ECO:0007669"/>
    <property type="project" value="InterPro"/>
</dbReference>
<dbReference type="NCBIfam" id="TIGR00206">
    <property type="entry name" value="fliF"/>
    <property type="match status" value="1"/>
</dbReference>
<gene>
    <name evidence="13" type="primary">fliF</name>
    <name evidence="13" type="ORF">E4100_06540</name>
</gene>
<keyword evidence="13" id="KW-0282">Flagellum</keyword>
<feature type="domain" description="Flagellar M-ring C-terminal" evidence="12">
    <location>
        <begin position="257"/>
        <end position="399"/>
    </location>
</feature>
<comment type="caution">
    <text evidence="13">The sequence shown here is derived from an EMBL/GenBank/DDBJ whole genome shotgun (WGS) entry which is preliminary data.</text>
</comment>
<evidence type="ECO:0000256" key="10">
    <source>
        <dbReference type="SAM" id="Phobius"/>
    </source>
</evidence>
<evidence type="ECO:0000259" key="11">
    <source>
        <dbReference type="Pfam" id="PF01514"/>
    </source>
</evidence>
<keyword evidence="13" id="KW-0966">Cell projection</keyword>
<dbReference type="OrthoDB" id="9807026at2"/>
<dbReference type="PANTHER" id="PTHR30046">
    <property type="entry name" value="FLAGELLAR M-RING PROTEIN"/>
    <property type="match status" value="1"/>
</dbReference>
<sequence length="513" mass="56474">MDGVKSTFSNVKSGWTKIDKKKKKRMIATIAVIALVVIGLTYFANKVTYRVLFTNLELDDAGVIVNDLETKKIKYKVADGGTTILIDEDYIDTYRMELAMNGMLPENSIGFEIFDSTSMMLTEEDRQIMYQRALTGEIQRSIMSLDAINNAKVHLVLPQKSIFDAEEKQGSASIVIDVKPTKKITEEMIRGIAALVSGAVDNIPLENIQVVDSSGVLLSSFLADDGTSLGTSNLISKQQEVRRQFEKELETKLNNLLGSAFGVNKIKVSVFADMDFDSTESTIIEYRDPVVRSEQVDASGNNIDIQDVTGGNINDNISNVVQGVDGENSTYSKTTNNELTTETTSIIRAPGKINKISTSVIYDGQLSQANISNIQNIIATAIGYDAERGDLINVVGIEFNKDLSEDIPPTDTTNTNFIQDNLPLLIGIGVGSLIFIIGTVIILNSRKKRKEDKEFQENLTKGVTVEDTIKVLNENTIGEKIEAQPDTKGKMAKDYAKDNPELAAELIKAWLRE</sequence>
<keyword evidence="14" id="KW-1185">Reference proteome</keyword>
<keyword evidence="6 10" id="KW-1133">Transmembrane helix</keyword>
<protein>
    <recommendedName>
        <fullName evidence="9">Flagellar M-ring protein</fullName>
    </recommendedName>
</protein>
<dbReference type="GO" id="GO:0003774">
    <property type="term" value="F:cytoskeletal motor activity"/>
    <property type="evidence" value="ECO:0007669"/>
    <property type="project" value="InterPro"/>
</dbReference>
<keyword evidence="7 10" id="KW-0472">Membrane</keyword>
<proteinExistence type="inferred from homology"/>
<dbReference type="InterPro" id="IPR043427">
    <property type="entry name" value="YscJ/FliF"/>
</dbReference>
<dbReference type="InterPro" id="IPR013556">
    <property type="entry name" value="Flag_M-ring_C"/>
</dbReference>
<evidence type="ECO:0000313" key="14">
    <source>
        <dbReference type="Proteomes" id="UP000298381"/>
    </source>
</evidence>
<dbReference type="PANTHER" id="PTHR30046:SF0">
    <property type="entry name" value="FLAGELLAR M-RING PROTEIN"/>
    <property type="match status" value="1"/>
</dbReference>
<feature type="transmembrane region" description="Helical" evidence="10">
    <location>
        <begin position="26"/>
        <end position="44"/>
    </location>
</feature>
<keyword evidence="13" id="KW-0969">Cilium</keyword>
<evidence type="ECO:0000256" key="2">
    <source>
        <dbReference type="ARBA" id="ARBA00004651"/>
    </source>
</evidence>
<dbReference type="AlphaFoldDB" id="A0A4Z0D4M0"/>
<dbReference type="PRINTS" id="PR01009">
    <property type="entry name" value="FLGMRINGFLIF"/>
</dbReference>
<dbReference type="EMBL" id="SRIB01000008">
    <property type="protein sequence ID" value="TFZ39916.1"/>
    <property type="molecule type" value="Genomic_DNA"/>
</dbReference>
<dbReference type="RefSeq" id="WP_135271232.1">
    <property type="nucleotide sequence ID" value="NZ_SRIB01000008.1"/>
</dbReference>
<evidence type="ECO:0000256" key="6">
    <source>
        <dbReference type="ARBA" id="ARBA00022989"/>
    </source>
</evidence>
<dbReference type="GO" id="GO:0005886">
    <property type="term" value="C:plasma membrane"/>
    <property type="evidence" value="ECO:0007669"/>
    <property type="project" value="UniProtKB-SubCell"/>
</dbReference>
<comment type="subcellular location">
    <subcellularLocation>
        <location evidence="1 9">Bacterial flagellum basal body</location>
    </subcellularLocation>
    <subcellularLocation>
        <location evidence="2">Cell membrane</location>
        <topology evidence="2">Multi-pass membrane protein</topology>
    </subcellularLocation>
</comment>
<dbReference type="PIRSF" id="PIRSF004862">
    <property type="entry name" value="FliF"/>
    <property type="match status" value="1"/>
</dbReference>
<dbReference type="InterPro" id="IPR045851">
    <property type="entry name" value="AMP-bd_C_sf"/>
</dbReference>
<keyword evidence="8 9" id="KW-0975">Bacterial flagellum</keyword>
<reference evidence="13 14" key="1">
    <citation type="submission" date="2019-03" db="EMBL/GenBank/DDBJ databases">
        <title>Draft genome sequence data and analysis of a Fermenting Bacterium, Soehngenia longevitae strain 1933PT, isolated from petroleum reservoir in Azerbaijan.</title>
        <authorList>
            <person name="Grouzdev D.S."/>
            <person name="Bidzhieva S.K."/>
            <person name="Sokolova D.S."/>
            <person name="Tourova T.P."/>
            <person name="Poltaraus A.B."/>
            <person name="Nazina T.N."/>
        </authorList>
    </citation>
    <scope>NUCLEOTIDE SEQUENCE [LARGE SCALE GENOMIC DNA]</scope>
    <source>
        <strain evidence="13 14">1933P</strain>
    </source>
</reference>
<name>A0A4Z0D4M0_9FIRM</name>
<evidence type="ECO:0000259" key="12">
    <source>
        <dbReference type="Pfam" id="PF08345"/>
    </source>
</evidence>
<keyword evidence="5 10" id="KW-0812">Transmembrane</keyword>
<organism evidence="13 14">
    <name type="scientific">Soehngenia longivitae</name>
    <dbReference type="NCBI Taxonomy" id="2562294"/>
    <lineage>
        <taxon>Bacteria</taxon>
        <taxon>Bacillati</taxon>
        <taxon>Bacillota</taxon>
        <taxon>Tissierellia</taxon>
        <taxon>Tissierellales</taxon>
        <taxon>Tissierellaceae</taxon>
        <taxon>Soehngenia</taxon>
    </lineage>
</organism>
<evidence type="ECO:0000256" key="9">
    <source>
        <dbReference type="PIRNR" id="PIRNR004862"/>
    </source>
</evidence>
<dbReference type="InterPro" id="IPR006182">
    <property type="entry name" value="FliF_N_dom"/>
</dbReference>
<evidence type="ECO:0000256" key="1">
    <source>
        <dbReference type="ARBA" id="ARBA00004117"/>
    </source>
</evidence>
<evidence type="ECO:0000256" key="7">
    <source>
        <dbReference type="ARBA" id="ARBA00023136"/>
    </source>
</evidence>
<comment type="function">
    <text evidence="9">The M ring may be actively involved in energy transduction.</text>
</comment>
<evidence type="ECO:0000256" key="8">
    <source>
        <dbReference type="ARBA" id="ARBA00023143"/>
    </source>
</evidence>
<dbReference type="InterPro" id="IPR000067">
    <property type="entry name" value="FlgMring_FliF"/>
</dbReference>
<comment type="similarity">
    <text evidence="3 9">Belongs to the FliF family.</text>
</comment>
<dbReference type="Gene3D" id="3.30.300.30">
    <property type="match status" value="1"/>
</dbReference>
<evidence type="ECO:0000256" key="5">
    <source>
        <dbReference type="ARBA" id="ARBA00022692"/>
    </source>
</evidence>
<feature type="domain" description="Flagellar M-ring N-terminal" evidence="11">
    <location>
        <begin position="45"/>
        <end position="219"/>
    </location>
</feature>
<dbReference type="Proteomes" id="UP000298381">
    <property type="component" value="Unassembled WGS sequence"/>
</dbReference>
<evidence type="ECO:0000313" key="13">
    <source>
        <dbReference type="EMBL" id="TFZ39916.1"/>
    </source>
</evidence>
<keyword evidence="4" id="KW-1003">Cell membrane</keyword>